<gene>
    <name evidence="1" type="ORF">EJ08DRAFT_652241</name>
</gene>
<protein>
    <submittedName>
        <fullName evidence="1">Uncharacterized protein</fullName>
    </submittedName>
</protein>
<dbReference type="EMBL" id="MU007072">
    <property type="protein sequence ID" value="KAF2424922.1"/>
    <property type="molecule type" value="Genomic_DNA"/>
</dbReference>
<name>A0A9P4TV43_9PEZI</name>
<keyword evidence="2" id="KW-1185">Reference proteome</keyword>
<evidence type="ECO:0000313" key="1">
    <source>
        <dbReference type="EMBL" id="KAF2424922.1"/>
    </source>
</evidence>
<sequence length="60" mass="7005">MGGFHQVNTSCSDMSNCYTYLSNQLIHYVDHTIDNLEDMPSRDSDYNRSLSTWVRDVKRS</sequence>
<proteinExistence type="predicted"/>
<accession>A0A9P4TV43</accession>
<dbReference type="AlphaFoldDB" id="A0A9P4TV43"/>
<evidence type="ECO:0000313" key="2">
    <source>
        <dbReference type="Proteomes" id="UP000800235"/>
    </source>
</evidence>
<reference evidence="1" key="1">
    <citation type="journal article" date="2020" name="Stud. Mycol.">
        <title>101 Dothideomycetes genomes: a test case for predicting lifestyles and emergence of pathogens.</title>
        <authorList>
            <person name="Haridas S."/>
            <person name="Albert R."/>
            <person name="Binder M."/>
            <person name="Bloem J."/>
            <person name="Labutti K."/>
            <person name="Salamov A."/>
            <person name="Andreopoulos B."/>
            <person name="Baker S."/>
            <person name="Barry K."/>
            <person name="Bills G."/>
            <person name="Bluhm B."/>
            <person name="Cannon C."/>
            <person name="Castanera R."/>
            <person name="Culley D."/>
            <person name="Daum C."/>
            <person name="Ezra D."/>
            <person name="Gonzalez J."/>
            <person name="Henrissat B."/>
            <person name="Kuo A."/>
            <person name="Liang C."/>
            <person name="Lipzen A."/>
            <person name="Lutzoni F."/>
            <person name="Magnuson J."/>
            <person name="Mondo S."/>
            <person name="Nolan M."/>
            <person name="Ohm R."/>
            <person name="Pangilinan J."/>
            <person name="Park H.-J."/>
            <person name="Ramirez L."/>
            <person name="Alfaro M."/>
            <person name="Sun H."/>
            <person name="Tritt A."/>
            <person name="Yoshinaga Y."/>
            <person name="Zwiers L.-H."/>
            <person name="Turgeon B."/>
            <person name="Goodwin S."/>
            <person name="Spatafora J."/>
            <person name="Crous P."/>
            <person name="Grigoriev I."/>
        </authorList>
    </citation>
    <scope>NUCLEOTIDE SEQUENCE</scope>
    <source>
        <strain evidence="1">CBS 130266</strain>
    </source>
</reference>
<dbReference type="Proteomes" id="UP000800235">
    <property type="component" value="Unassembled WGS sequence"/>
</dbReference>
<organism evidence="1 2">
    <name type="scientific">Tothia fuscella</name>
    <dbReference type="NCBI Taxonomy" id="1048955"/>
    <lineage>
        <taxon>Eukaryota</taxon>
        <taxon>Fungi</taxon>
        <taxon>Dikarya</taxon>
        <taxon>Ascomycota</taxon>
        <taxon>Pezizomycotina</taxon>
        <taxon>Dothideomycetes</taxon>
        <taxon>Pleosporomycetidae</taxon>
        <taxon>Venturiales</taxon>
        <taxon>Cylindrosympodiaceae</taxon>
        <taxon>Tothia</taxon>
    </lineage>
</organism>
<comment type="caution">
    <text evidence="1">The sequence shown here is derived from an EMBL/GenBank/DDBJ whole genome shotgun (WGS) entry which is preliminary data.</text>
</comment>